<gene>
    <name evidence="2" type="ORF">F7D25_12945</name>
</gene>
<organism evidence="2 3">
    <name type="scientific">Segatella copri</name>
    <dbReference type="NCBI Taxonomy" id="165179"/>
    <lineage>
        <taxon>Bacteria</taxon>
        <taxon>Pseudomonadati</taxon>
        <taxon>Bacteroidota</taxon>
        <taxon>Bacteroidia</taxon>
        <taxon>Bacteroidales</taxon>
        <taxon>Prevotellaceae</taxon>
        <taxon>Segatella</taxon>
    </lineage>
</organism>
<feature type="transmembrane region" description="Helical" evidence="1">
    <location>
        <begin position="228"/>
        <end position="261"/>
    </location>
</feature>
<feature type="transmembrane region" description="Helical" evidence="1">
    <location>
        <begin position="315"/>
        <end position="333"/>
    </location>
</feature>
<protein>
    <recommendedName>
        <fullName evidence="4">Glycosyltransferase RgtA/B/C/D-like domain-containing protein</fullName>
    </recommendedName>
</protein>
<comment type="caution">
    <text evidence="2">The sequence shown here is derived from an EMBL/GenBank/DDBJ whole genome shotgun (WGS) entry which is preliminary data.</text>
</comment>
<keyword evidence="1" id="KW-0472">Membrane</keyword>
<dbReference type="RefSeq" id="WP_153090914.1">
    <property type="nucleotide sequence ID" value="NZ_VZAH01000124.1"/>
</dbReference>
<feature type="transmembrane region" description="Helical" evidence="1">
    <location>
        <begin position="12"/>
        <end position="28"/>
    </location>
</feature>
<feature type="transmembrane region" description="Helical" evidence="1">
    <location>
        <begin position="405"/>
        <end position="422"/>
    </location>
</feature>
<dbReference type="AlphaFoldDB" id="A0A6G1VP71"/>
<accession>A0A6G1VP71</accession>
<feature type="transmembrane region" description="Helical" evidence="1">
    <location>
        <begin position="141"/>
        <end position="163"/>
    </location>
</feature>
<feature type="transmembrane region" description="Helical" evidence="1">
    <location>
        <begin position="345"/>
        <end position="371"/>
    </location>
</feature>
<dbReference type="Proteomes" id="UP000477980">
    <property type="component" value="Unassembled WGS sequence"/>
</dbReference>
<feature type="transmembrane region" description="Helical" evidence="1">
    <location>
        <begin position="378"/>
        <end position="399"/>
    </location>
</feature>
<sequence length="451" mass="53040">MFDNFVLIKRIYILYVFFVALFLFIAPSKNPSCYHIFFQFYQATLVLVFAYFLFQREVIGKIGFSLGLFLYLVILITSYRLFNYCVLGDWLGVGIDGRYYTKLGTDFVVQKISIFDVFEFFKQKQVMFDDYGMSFITTSFFWFWGVEWGFHLLPYLSIIPILVGGDCLRRLSDLIDIPKRQGYLLNFIWCTMSYSCYNCSVGLKENYMVCFVIMSLYLIQKNMEEASFFRLVILMLFTSTMLLFRTALFYMLIATLIVAYFLKIEFFRKYVWLWLGCGIIVALPLLALVINYIGGVRGGVSGQFVNDMYQSKMKMGGVFAPFLNTIVTFVGPIPSFISDVIKAKYITLFSFTSTIKLFLSFGYIYALYAIVRYRSLKLIPIMIFLFLHSLMIWMMFYSLHDRYQWPQYPIVLLLAFYGFSVYRSIHSEGTLYKYYYCFAIACILFFNSRVI</sequence>
<feature type="transmembrane region" description="Helical" evidence="1">
    <location>
        <begin position="273"/>
        <end position="294"/>
    </location>
</feature>
<reference evidence="2 3" key="1">
    <citation type="submission" date="2019-09" db="EMBL/GenBank/DDBJ databases">
        <title>Distinct polysaccharide growth profiles of human intestinal Prevotella copri isolates.</title>
        <authorList>
            <person name="Fehlner-Peach H."/>
            <person name="Magnabosco C."/>
            <person name="Raghavan V."/>
            <person name="Scher J.U."/>
            <person name="Tett A."/>
            <person name="Cox L.M."/>
            <person name="Gottsegen C."/>
            <person name="Watters A."/>
            <person name="Wiltshire- Gordon J.D."/>
            <person name="Segata N."/>
            <person name="Bonneau R."/>
            <person name="Littman D.R."/>
        </authorList>
    </citation>
    <scope>NUCLEOTIDE SEQUENCE [LARGE SCALE GENOMIC DNA]</scope>
    <source>
        <strain evidence="3">iAA917</strain>
    </source>
</reference>
<evidence type="ECO:0000256" key="1">
    <source>
        <dbReference type="SAM" id="Phobius"/>
    </source>
</evidence>
<feature type="transmembrane region" description="Helical" evidence="1">
    <location>
        <begin position="34"/>
        <end position="54"/>
    </location>
</feature>
<evidence type="ECO:0000313" key="2">
    <source>
        <dbReference type="EMBL" id="MQP15297.1"/>
    </source>
</evidence>
<keyword evidence="1" id="KW-0812">Transmembrane</keyword>
<feature type="transmembrane region" description="Helical" evidence="1">
    <location>
        <begin position="66"/>
        <end position="82"/>
    </location>
</feature>
<proteinExistence type="predicted"/>
<keyword evidence="1" id="KW-1133">Transmembrane helix</keyword>
<name>A0A6G1VP71_9BACT</name>
<evidence type="ECO:0008006" key="4">
    <source>
        <dbReference type="Google" id="ProtNLM"/>
    </source>
</evidence>
<evidence type="ECO:0000313" key="3">
    <source>
        <dbReference type="Proteomes" id="UP000477980"/>
    </source>
</evidence>
<dbReference type="EMBL" id="VZAH01000124">
    <property type="protein sequence ID" value="MQP15297.1"/>
    <property type="molecule type" value="Genomic_DNA"/>
</dbReference>
<dbReference type="OrthoDB" id="1098977at2"/>